<dbReference type="InterPro" id="IPR001471">
    <property type="entry name" value="AP2/ERF_dom"/>
</dbReference>
<keyword evidence="6" id="KW-0804">Transcription</keyword>
<feature type="compositionally biased region" description="Polar residues" evidence="9">
    <location>
        <begin position="7"/>
        <end position="19"/>
    </location>
</feature>
<keyword evidence="4" id="KW-0238">DNA-binding</keyword>
<dbReference type="Gene3D" id="3.30.730.10">
    <property type="entry name" value="AP2/ERF domain"/>
    <property type="match status" value="1"/>
</dbReference>
<dbReference type="GO" id="GO:0003700">
    <property type="term" value="F:DNA-binding transcription factor activity"/>
    <property type="evidence" value="ECO:0007669"/>
    <property type="project" value="InterPro"/>
</dbReference>
<dbReference type="OrthoDB" id="10038011at2759"/>
<comment type="subcellular location">
    <subcellularLocation>
        <location evidence="1">Nucleus</location>
    </subcellularLocation>
</comment>
<feature type="region of interest" description="Disordered" evidence="9">
    <location>
        <begin position="1"/>
        <end position="22"/>
    </location>
</feature>
<dbReference type="PRINTS" id="PR00367">
    <property type="entry name" value="ETHRSPELEMNT"/>
</dbReference>
<dbReference type="InterPro" id="IPR016177">
    <property type="entry name" value="DNA-bd_dom_sf"/>
</dbReference>
<dbReference type="InterPro" id="IPR036955">
    <property type="entry name" value="AP2/ERF_dom_sf"/>
</dbReference>
<keyword evidence="2" id="KW-0936">Ethylene signaling pathway</keyword>
<organism evidence="11 12">
    <name type="scientific">Papaver somniferum</name>
    <name type="common">Opium poppy</name>
    <dbReference type="NCBI Taxonomy" id="3469"/>
    <lineage>
        <taxon>Eukaryota</taxon>
        <taxon>Viridiplantae</taxon>
        <taxon>Streptophyta</taxon>
        <taxon>Embryophyta</taxon>
        <taxon>Tracheophyta</taxon>
        <taxon>Spermatophyta</taxon>
        <taxon>Magnoliopsida</taxon>
        <taxon>Ranunculales</taxon>
        <taxon>Papaveraceae</taxon>
        <taxon>Papaveroideae</taxon>
        <taxon>Papaver</taxon>
    </lineage>
</organism>
<dbReference type="STRING" id="3469.A0A4Y7JX20"/>
<protein>
    <recommendedName>
        <fullName evidence="10">AP2/ERF domain-containing protein</fullName>
    </recommendedName>
</protein>
<evidence type="ECO:0000256" key="7">
    <source>
        <dbReference type="ARBA" id="ARBA00023242"/>
    </source>
</evidence>
<dbReference type="SMART" id="SM00380">
    <property type="entry name" value="AP2"/>
    <property type="match status" value="1"/>
</dbReference>
<evidence type="ECO:0000256" key="8">
    <source>
        <dbReference type="ARBA" id="ARBA00024343"/>
    </source>
</evidence>
<reference evidence="11 12" key="1">
    <citation type="journal article" date="2018" name="Science">
        <title>The opium poppy genome and morphinan production.</title>
        <authorList>
            <person name="Guo L."/>
            <person name="Winzer T."/>
            <person name="Yang X."/>
            <person name="Li Y."/>
            <person name="Ning Z."/>
            <person name="He Z."/>
            <person name="Teodor R."/>
            <person name="Lu Y."/>
            <person name="Bowser T.A."/>
            <person name="Graham I.A."/>
            <person name="Ye K."/>
        </authorList>
    </citation>
    <scope>NUCLEOTIDE SEQUENCE [LARGE SCALE GENOMIC DNA]</scope>
    <source>
        <strain evidence="12">cv. HN1</strain>
        <tissue evidence="11">Leaves</tissue>
    </source>
</reference>
<evidence type="ECO:0000256" key="3">
    <source>
        <dbReference type="ARBA" id="ARBA00023015"/>
    </source>
</evidence>
<evidence type="ECO:0000256" key="5">
    <source>
        <dbReference type="ARBA" id="ARBA00023159"/>
    </source>
</evidence>
<sequence length="406" mass="44430">MAEATNFYGSSDDNCSNGGVYSGTDPFRGELMQALEPFIPSASLTNPDLPSSSSFSFSSSSPSSSFSSASPFTLSSSSQPDFCSSSTDTQMFSQGYSSNYSDQLSGAGVSSSSFNHLNLAQIQQIQNQMYLQQQQNSYMNMISQQQQQQHFRTTAQNSYICPKSIPMKAMGLPTTAKPTKLYRGVRQRHWGKWVAEIRLPRNRTRLWLGTFDTAEEAAMAYDKAAYKLRGDFARLNFPHLKHQLSSAGAGKFGDQQNKPTSTVDAKLEAICQSLAINNSASQKQGKITKPARVSSKKTKRTMVTEVSAVDSTSSVITEMDSSSNCEMGSLFTDVYKVKNETLSPPPLMVSESSSDGNCSSPESGVEVPDLAEQAWNDDLSSSANFMLRKYPSYEIDWDAVDAILPM</sequence>
<evidence type="ECO:0000256" key="4">
    <source>
        <dbReference type="ARBA" id="ARBA00023125"/>
    </source>
</evidence>
<dbReference type="GO" id="GO:0000976">
    <property type="term" value="F:transcription cis-regulatory region binding"/>
    <property type="evidence" value="ECO:0007669"/>
    <property type="project" value="UniProtKB-ARBA"/>
</dbReference>
<dbReference type="PANTHER" id="PTHR31657:SF73">
    <property type="entry name" value="OS02G0752800 PROTEIN"/>
    <property type="match status" value="1"/>
</dbReference>
<keyword evidence="12" id="KW-1185">Reference proteome</keyword>
<keyword evidence="3" id="KW-0805">Transcription regulation</keyword>
<dbReference type="GO" id="GO:0009873">
    <property type="term" value="P:ethylene-activated signaling pathway"/>
    <property type="evidence" value="ECO:0007669"/>
    <property type="project" value="UniProtKB-KW"/>
</dbReference>
<evidence type="ECO:0000256" key="1">
    <source>
        <dbReference type="ARBA" id="ARBA00004123"/>
    </source>
</evidence>
<dbReference type="PROSITE" id="PS51032">
    <property type="entry name" value="AP2_ERF"/>
    <property type="match status" value="1"/>
</dbReference>
<evidence type="ECO:0000313" key="12">
    <source>
        <dbReference type="Proteomes" id="UP000316621"/>
    </source>
</evidence>
<accession>A0A4Y7JX20</accession>
<dbReference type="EMBL" id="CM010720">
    <property type="protein sequence ID" value="RZC64590.1"/>
    <property type="molecule type" value="Genomic_DNA"/>
</dbReference>
<dbReference type="Gramene" id="RZC64590">
    <property type="protein sequence ID" value="RZC64590"/>
    <property type="gene ID" value="C5167_008279"/>
</dbReference>
<evidence type="ECO:0000256" key="6">
    <source>
        <dbReference type="ARBA" id="ARBA00023163"/>
    </source>
</evidence>
<dbReference type="CDD" id="cd00018">
    <property type="entry name" value="AP2"/>
    <property type="match status" value="1"/>
</dbReference>
<dbReference type="GO" id="GO:0005634">
    <property type="term" value="C:nucleus"/>
    <property type="evidence" value="ECO:0007669"/>
    <property type="project" value="UniProtKB-SubCell"/>
</dbReference>
<comment type="similarity">
    <text evidence="8">Belongs to the AP2/ERF transcription factor family. ERF subfamily.</text>
</comment>
<dbReference type="Proteomes" id="UP000316621">
    <property type="component" value="Chromosome 6"/>
</dbReference>
<name>A0A4Y7JX20_PAPSO</name>
<feature type="domain" description="AP2/ERF" evidence="10">
    <location>
        <begin position="181"/>
        <end position="238"/>
    </location>
</feature>
<evidence type="ECO:0000256" key="9">
    <source>
        <dbReference type="SAM" id="MobiDB-lite"/>
    </source>
</evidence>
<dbReference type="FunFam" id="3.30.730.10:FF:000001">
    <property type="entry name" value="Ethylene-responsive transcription factor 2"/>
    <property type="match status" value="1"/>
</dbReference>
<dbReference type="AlphaFoldDB" id="A0A4Y7JX20"/>
<keyword evidence="5" id="KW-0010">Activator</keyword>
<keyword evidence="7" id="KW-0539">Nucleus</keyword>
<dbReference type="SUPFAM" id="SSF54171">
    <property type="entry name" value="DNA-binding domain"/>
    <property type="match status" value="1"/>
</dbReference>
<evidence type="ECO:0000259" key="10">
    <source>
        <dbReference type="PROSITE" id="PS51032"/>
    </source>
</evidence>
<gene>
    <name evidence="11" type="ORF">C5167_008279</name>
</gene>
<dbReference type="Pfam" id="PF00847">
    <property type="entry name" value="AP2"/>
    <property type="match status" value="1"/>
</dbReference>
<evidence type="ECO:0000313" key="11">
    <source>
        <dbReference type="EMBL" id="RZC64590.1"/>
    </source>
</evidence>
<dbReference type="InterPro" id="IPR051758">
    <property type="entry name" value="ERF/AP2-like"/>
</dbReference>
<dbReference type="OMA" id="IQAQFMF"/>
<proteinExistence type="inferred from homology"/>
<evidence type="ECO:0000256" key="2">
    <source>
        <dbReference type="ARBA" id="ARBA00022745"/>
    </source>
</evidence>
<dbReference type="PANTHER" id="PTHR31657">
    <property type="entry name" value="ETHYLENE-RESPONSIVE TRANSCRIPTION FACTOR ERF061"/>
    <property type="match status" value="1"/>
</dbReference>